<name>A0A194XHY6_MOLSC</name>
<dbReference type="Proteomes" id="UP000070700">
    <property type="component" value="Unassembled WGS sequence"/>
</dbReference>
<organism evidence="2 3">
    <name type="scientific">Mollisia scopiformis</name>
    <name type="common">Conifer needle endophyte fungus</name>
    <name type="synonym">Phialocephala scopiformis</name>
    <dbReference type="NCBI Taxonomy" id="149040"/>
    <lineage>
        <taxon>Eukaryota</taxon>
        <taxon>Fungi</taxon>
        <taxon>Dikarya</taxon>
        <taxon>Ascomycota</taxon>
        <taxon>Pezizomycotina</taxon>
        <taxon>Leotiomycetes</taxon>
        <taxon>Helotiales</taxon>
        <taxon>Mollisiaceae</taxon>
        <taxon>Mollisia</taxon>
    </lineage>
</organism>
<dbReference type="GeneID" id="28829343"/>
<protein>
    <recommendedName>
        <fullName evidence="1">2EXR domain-containing protein</fullName>
    </recommendedName>
</protein>
<dbReference type="OrthoDB" id="3437257at2759"/>
<reference evidence="2 3" key="1">
    <citation type="submission" date="2015-10" db="EMBL/GenBank/DDBJ databases">
        <title>Full genome of DAOMC 229536 Phialocephala scopiformis, a fungal endophyte of spruce producing the potent anti-insectan compound rugulosin.</title>
        <authorList>
            <consortium name="DOE Joint Genome Institute"/>
            <person name="Walker A.K."/>
            <person name="Frasz S.L."/>
            <person name="Seifert K.A."/>
            <person name="Miller J.D."/>
            <person name="Mondo S.J."/>
            <person name="Labutti K."/>
            <person name="Lipzen A."/>
            <person name="Dockter R."/>
            <person name="Kennedy M."/>
            <person name="Grigoriev I.V."/>
            <person name="Spatafora J.W."/>
        </authorList>
    </citation>
    <scope>NUCLEOTIDE SEQUENCE [LARGE SCALE GENOMIC DNA]</scope>
    <source>
        <strain evidence="2 3">CBS 120377</strain>
    </source>
</reference>
<accession>A0A194XHY6</accession>
<dbReference type="KEGG" id="psco:LY89DRAFT_731781"/>
<dbReference type="PANTHER" id="PTHR35910:SF1">
    <property type="entry name" value="2EXR DOMAIN-CONTAINING PROTEIN"/>
    <property type="match status" value="1"/>
</dbReference>
<dbReference type="Pfam" id="PF20150">
    <property type="entry name" value="2EXR"/>
    <property type="match status" value="1"/>
</dbReference>
<dbReference type="AlphaFoldDB" id="A0A194XHY6"/>
<sequence>MARSSYNDRGDGREITSKAFLAPSSTLQVDPLEDFPLFAKFPIEVRRMVFREALPRPRVIAFDSWRASAEELEFIGSINSRDIENRISNVVGPITEVHLPNAMFVVNRESREVALDNYTLISLASKYPV</sequence>
<dbReference type="EMBL" id="KQ947411">
    <property type="protein sequence ID" value="KUJ19382.1"/>
    <property type="molecule type" value="Genomic_DNA"/>
</dbReference>
<dbReference type="PANTHER" id="PTHR35910">
    <property type="entry name" value="2EXR DOMAIN-CONTAINING PROTEIN"/>
    <property type="match status" value="1"/>
</dbReference>
<dbReference type="InParanoid" id="A0A194XHY6"/>
<keyword evidence="3" id="KW-1185">Reference proteome</keyword>
<evidence type="ECO:0000259" key="1">
    <source>
        <dbReference type="Pfam" id="PF20150"/>
    </source>
</evidence>
<gene>
    <name evidence="2" type="ORF">LY89DRAFT_731781</name>
</gene>
<dbReference type="RefSeq" id="XP_018073737.1">
    <property type="nucleotide sequence ID" value="XM_018219617.1"/>
</dbReference>
<evidence type="ECO:0000313" key="3">
    <source>
        <dbReference type="Proteomes" id="UP000070700"/>
    </source>
</evidence>
<dbReference type="InterPro" id="IPR045518">
    <property type="entry name" value="2EXR"/>
</dbReference>
<evidence type="ECO:0000313" key="2">
    <source>
        <dbReference type="EMBL" id="KUJ19382.1"/>
    </source>
</evidence>
<feature type="domain" description="2EXR" evidence="1">
    <location>
        <begin position="35"/>
        <end position="122"/>
    </location>
</feature>
<proteinExistence type="predicted"/>